<evidence type="ECO:0008006" key="9">
    <source>
        <dbReference type="Google" id="ProtNLM"/>
    </source>
</evidence>
<dbReference type="Proteomes" id="UP000799640">
    <property type="component" value="Unassembled WGS sequence"/>
</dbReference>
<organism evidence="7 8">
    <name type="scientific">Trichodelitschia bisporula</name>
    <dbReference type="NCBI Taxonomy" id="703511"/>
    <lineage>
        <taxon>Eukaryota</taxon>
        <taxon>Fungi</taxon>
        <taxon>Dikarya</taxon>
        <taxon>Ascomycota</taxon>
        <taxon>Pezizomycotina</taxon>
        <taxon>Dothideomycetes</taxon>
        <taxon>Dothideomycetes incertae sedis</taxon>
        <taxon>Phaeotrichales</taxon>
        <taxon>Phaeotrichaceae</taxon>
        <taxon>Trichodelitschia</taxon>
    </lineage>
</organism>
<dbReference type="GO" id="GO:0055085">
    <property type="term" value="P:transmembrane transport"/>
    <property type="evidence" value="ECO:0007669"/>
    <property type="project" value="InterPro"/>
</dbReference>
<evidence type="ECO:0000256" key="4">
    <source>
        <dbReference type="ARBA" id="ARBA00023136"/>
    </source>
</evidence>
<accession>A0A6G1HYX5</accession>
<dbReference type="PANTHER" id="PTHR31794:SF4">
    <property type="entry name" value="AUXIN EFFLUX TRANSPORTER FAMILY PROTEIN (EUROFUNG)"/>
    <property type="match status" value="1"/>
</dbReference>
<evidence type="ECO:0000256" key="2">
    <source>
        <dbReference type="ARBA" id="ARBA00022692"/>
    </source>
</evidence>
<dbReference type="Pfam" id="PF03547">
    <property type="entry name" value="Mem_trans"/>
    <property type="match status" value="1"/>
</dbReference>
<dbReference type="GO" id="GO:0005783">
    <property type="term" value="C:endoplasmic reticulum"/>
    <property type="evidence" value="ECO:0007669"/>
    <property type="project" value="TreeGrafter"/>
</dbReference>
<keyword evidence="3 6" id="KW-1133">Transmembrane helix</keyword>
<evidence type="ECO:0000256" key="5">
    <source>
        <dbReference type="SAM" id="MobiDB-lite"/>
    </source>
</evidence>
<feature type="transmembrane region" description="Helical" evidence="6">
    <location>
        <begin position="6"/>
        <end position="30"/>
    </location>
</feature>
<feature type="transmembrane region" description="Helical" evidence="6">
    <location>
        <begin position="75"/>
        <end position="97"/>
    </location>
</feature>
<feature type="transmembrane region" description="Helical" evidence="6">
    <location>
        <begin position="328"/>
        <end position="350"/>
    </location>
</feature>
<reference evidence="7" key="1">
    <citation type="journal article" date="2020" name="Stud. Mycol.">
        <title>101 Dothideomycetes genomes: a test case for predicting lifestyles and emergence of pathogens.</title>
        <authorList>
            <person name="Haridas S."/>
            <person name="Albert R."/>
            <person name="Binder M."/>
            <person name="Bloem J."/>
            <person name="Labutti K."/>
            <person name="Salamov A."/>
            <person name="Andreopoulos B."/>
            <person name="Baker S."/>
            <person name="Barry K."/>
            <person name="Bills G."/>
            <person name="Bluhm B."/>
            <person name="Cannon C."/>
            <person name="Castanera R."/>
            <person name="Culley D."/>
            <person name="Daum C."/>
            <person name="Ezra D."/>
            <person name="Gonzalez J."/>
            <person name="Henrissat B."/>
            <person name="Kuo A."/>
            <person name="Liang C."/>
            <person name="Lipzen A."/>
            <person name="Lutzoni F."/>
            <person name="Magnuson J."/>
            <person name="Mondo S."/>
            <person name="Nolan M."/>
            <person name="Ohm R."/>
            <person name="Pangilinan J."/>
            <person name="Park H.-J."/>
            <person name="Ramirez L."/>
            <person name="Alfaro M."/>
            <person name="Sun H."/>
            <person name="Tritt A."/>
            <person name="Yoshinaga Y."/>
            <person name="Zwiers L.-H."/>
            <person name="Turgeon B."/>
            <person name="Goodwin S."/>
            <person name="Spatafora J."/>
            <person name="Crous P."/>
            <person name="Grigoriev I."/>
        </authorList>
    </citation>
    <scope>NUCLEOTIDE SEQUENCE</scope>
    <source>
        <strain evidence="7">CBS 262.69</strain>
    </source>
</reference>
<evidence type="ECO:0000256" key="3">
    <source>
        <dbReference type="ARBA" id="ARBA00022989"/>
    </source>
</evidence>
<gene>
    <name evidence="7" type="ORF">EJ06DRAFT_529380</name>
</gene>
<dbReference type="InterPro" id="IPR004776">
    <property type="entry name" value="Mem_transp_PIN-like"/>
</dbReference>
<evidence type="ECO:0000256" key="6">
    <source>
        <dbReference type="SAM" id="Phobius"/>
    </source>
</evidence>
<keyword evidence="8" id="KW-1185">Reference proteome</keyword>
<dbReference type="AlphaFoldDB" id="A0A6G1HYX5"/>
<sequence>MPSSIAISFLSALQASVSVLITVGFGALGFRWGLIDERSATEIGKTCVKLFLPALMATNLGGELHLSTVMRYVPIFIWAIAYNLISLALGVVSTRIFDLPEWVTPAITFNNTTSLPLLLVQALEATGILKGLLMSADDTTSAAVERAKSYFLVSSMVSNVLTFAIGPRLLSEYSEHPGDKPNDEEFEGTDAGDGSSIGSDVDPDENTSLLPDPVVRSGKRTARKGRDYFAALPPWMQTTLSVAYSFCNAPLLGAAVGTLIGLVPALHRAFFAETFDGGIFNAWLTKGVQNVGDLFASLQAVAVGVKLAAAHARARKGEASGHVPWKSMAFVTAVRFVVWPAIAVPLFWALAGKTNILGNDPVQWFCLMLMAAGPSAMQIAALADVKGCGEGEKLSIARFLTMSYAISPLICLGVVGSLKAAEAAKSG</sequence>
<comment type="subcellular location">
    <subcellularLocation>
        <location evidence="1">Membrane</location>
        <topology evidence="1">Multi-pass membrane protein</topology>
    </subcellularLocation>
</comment>
<dbReference type="GO" id="GO:0016020">
    <property type="term" value="C:membrane"/>
    <property type="evidence" value="ECO:0007669"/>
    <property type="project" value="UniProtKB-SubCell"/>
</dbReference>
<evidence type="ECO:0000313" key="7">
    <source>
        <dbReference type="EMBL" id="KAF2401248.1"/>
    </source>
</evidence>
<dbReference type="OrthoDB" id="191139at2759"/>
<feature type="transmembrane region" description="Helical" evidence="6">
    <location>
        <begin position="362"/>
        <end position="383"/>
    </location>
</feature>
<proteinExistence type="predicted"/>
<evidence type="ECO:0000313" key="8">
    <source>
        <dbReference type="Proteomes" id="UP000799640"/>
    </source>
</evidence>
<feature type="transmembrane region" description="Helical" evidence="6">
    <location>
        <begin position="242"/>
        <end position="263"/>
    </location>
</feature>
<protein>
    <recommendedName>
        <fullName evidence="9">Auxin efflux carrier</fullName>
    </recommendedName>
</protein>
<feature type="transmembrane region" description="Helical" evidence="6">
    <location>
        <begin position="395"/>
        <end position="418"/>
    </location>
</feature>
<keyword evidence="4 6" id="KW-0472">Membrane</keyword>
<dbReference type="PANTHER" id="PTHR31794">
    <property type="entry name" value="AUXIN EFFLUX TRANSPORTER FAMILY PROTEIN (EUROFUNG)"/>
    <property type="match status" value="1"/>
</dbReference>
<keyword evidence="2 6" id="KW-0812">Transmembrane</keyword>
<evidence type="ECO:0000256" key="1">
    <source>
        <dbReference type="ARBA" id="ARBA00004141"/>
    </source>
</evidence>
<dbReference type="EMBL" id="ML996693">
    <property type="protein sequence ID" value="KAF2401248.1"/>
    <property type="molecule type" value="Genomic_DNA"/>
</dbReference>
<feature type="region of interest" description="Disordered" evidence="5">
    <location>
        <begin position="174"/>
        <end position="216"/>
    </location>
</feature>
<feature type="compositionally biased region" description="Basic and acidic residues" evidence="5">
    <location>
        <begin position="174"/>
        <end position="183"/>
    </location>
</feature>
<name>A0A6G1HYX5_9PEZI</name>